<organism evidence="1">
    <name type="scientific">bioreactor metagenome</name>
    <dbReference type="NCBI Taxonomy" id="1076179"/>
    <lineage>
        <taxon>unclassified sequences</taxon>
        <taxon>metagenomes</taxon>
        <taxon>ecological metagenomes</taxon>
    </lineage>
</organism>
<dbReference type="EMBL" id="VSSQ01056933">
    <property type="protein sequence ID" value="MPN10763.1"/>
    <property type="molecule type" value="Genomic_DNA"/>
</dbReference>
<reference evidence="1" key="1">
    <citation type="submission" date="2019-08" db="EMBL/GenBank/DDBJ databases">
        <authorList>
            <person name="Kucharzyk K."/>
            <person name="Murdoch R.W."/>
            <person name="Higgins S."/>
            <person name="Loffler F."/>
        </authorList>
    </citation>
    <scope>NUCLEOTIDE SEQUENCE</scope>
</reference>
<accession>A0A645FEE9</accession>
<dbReference type="AlphaFoldDB" id="A0A645FEE9"/>
<name>A0A645FEE9_9ZZZZ</name>
<gene>
    <name evidence="1" type="ORF">SDC9_158060</name>
</gene>
<evidence type="ECO:0000313" key="1">
    <source>
        <dbReference type="EMBL" id="MPN10763.1"/>
    </source>
</evidence>
<protein>
    <submittedName>
        <fullName evidence="1">Uncharacterized protein</fullName>
    </submittedName>
</protein>
<comment type="caution">
    <text evidence="1">The sequence shown here is derived from an EMBL/GenBank/DDBJ whole genome shotgun (WGS) entry which is preliminary data.</text>
</comment>
<proteinExistence type="predicted"/>
<sequence>MHISISYVKTKSIVFWYNVVERRRTHVRTIRGGSKNDRLGGNSFGGRDVAAGHGAASWLFALLLLQPVPCCCGCDTKNLCRRTPAVPGSTGYPRHTGTHHRHCHEIWFFFTTGSDESLCIGLPLYTGGIPQKPFARSLSQQKRRSLSRIL</sequence>